<dbReference type="EMBL" id="KV417643">
    <property type="protein sequence ID" value="KZP12687.1"/>
    <property type="molecule type" value="Genomic_DNA"/>
</dbReference>
<dbReference type="EMBL" id="KV417578">
    <property type="protein sequence ID" value="KZP17912.1"/>
    <property type="molecule type" value="Genomic_DNA"/>
</dbReference>
<accession>A0A166BIY5</accession>
<sequence>MNAALATLAILSQSARKRGLAPISPQPPHWRSLRDPLIHLQPTSGMGAGLRARYGD</sequence>
<protein>
    <submittedName>
        <fullName evidence="1">Uncharacterized protein</fullName>
    </submittedName>
</protein>
<proteinExistence type="predicted"/>
<evidence type="ECO:0000313" key="1">
    <source>
        <dbReference type="EMBL" id="KZP12687.1"/>
    </source>
</evidence>
<feature type="non-terminal residue" evidence="1">
    <location>
        <position position="56"/>
    </location>
</feature>
<organism evidence="1 3">
    <name type="scientific">Athelia psychrophila</name>
    <dbReference type="NCBI Taxonomy" id="1759441"/>
    <lineage>
        <taxon>Eukaryota</taxon>
        <taxon>Fungi</taxon>
        <taxon>Dikarya</taxon>
        <taxon>Basidiomycota</taxon>
        <taxon>Agaricomycotina</taxon>
        <taxon>Agaricomycetes</taxon>
        <taxon>Agaricomycetidae</taxon>
        <taxon>Atheliales</taxon>
        <taxon>Atheliaceae</taxon>
        <taxon>Athelia</taxon>
    </lineage>
</organism>
<gene>
    <name evidence="2" type="ORF">FIBSPDRAFT_864555</name>
    <name evidence="1" type="ORF">FIBSPDRAFT_869956</name>
</gene>
<keyword evidence="3" id="KW-1185">Reference proteome</keyword>
<name>A0A166BIY5_9AGAM</name>
<dbReference type="Proteomes" id="UP000076532">
    <property type="component" value="Unassembled WGS sequence"/>
</dbReference>
<reference evidence="1 3" key="1">
    <citation type="journal article" date="2016" name="Mol. Biol. Evol.">
        <title>Comparative Genomics of Early-Diverging Mushroom-Forming Fungi Provides Insights into the Origins of Lignocellulose Decay Capabilities.</title>
        <authorList>
            <person name="Nagy L.G."/>
            <person name="Riley R."/>
            <person name="Tritt A."/>
            <person name="Adam C."/>
            <person name="Daum C."/>
            <person name="Floudas D."/>
            <person name="Sun H."/>
            <person name="Yadav J.S."/>
            <person name="Pangilinan J."/>
            <person name="Larsson K.H."/>
            <person name="Matsuura K."/>
            <person name="Barry K."/>
            <person name="Labutti K."/>
            <person name="Kuo R."/>
            <person name="Ohm R.A."/>
            <person name="Bhattacharya S.S."/>
            <person name="Shirouzu T."/>
            <person name="Yoshinaga Y."/>
            <person name="Martin F.M."/>
            <person name="Grigoriev I.V."/>
            <person name="Hibbett D.S."/>
        </authorList>
    </citation>
    <scope>NUCLEOTIDE SEQUENCE [LARGE SCALE GENOMIC DNA]</scope>
    <source>
        <strain evidence="1 3">CBS 109695</strain>
    </source>
</reference>
<evidence type="ECO:0000313" key="2">
    <source>
        <dbReference type="EMBL" id="KZP17912.1"/>
    </source>
</evidence>
<evidence type="ECO:0000313" key="3">
    <source>
        <dbReference type="Proteomes" id="UP000076532"/>
    </source>
</evidence>
<dbReference type="AlphaFoldDB" id="A0A166BIY5"/>